<evidence type="ECO:0000313" key="2">
    <source>
        <dbReference type="Proteomes" id="UP000250266"/>
    </source>
</evidence>
<gene>
    <name evidence="1" type="ORF">K432DRAFT_411850</name>
</gene>
<dbReference type="Proteomes" id="UP000250266">
    <property type="component" value="Unassembled WGS sequence"/>
</dbReference>
<evidence type="ECO:0008006" key="3">
    <source>
        <dbReference type="Google" id="ProtNLM"/>
    </source>
</evidence>
<dbReference type="OrthoDB" id="416786at2759"/>
<accession>A0A8E2DVR2</accession>
<dbReference type="AlphaFoldDB" id="A0A8E2DVR2"/>
<reference evidence="1 2" key="1">
    <citation type="journal article" date="2016" name="Nat. Commun.">
        <title>Ectomycorrhizal ecology is imprinted in the genome of the dominant symbiotic fungus Cenococcum geophilum.</title>
        <authorList>
            <consortium name="DOE Joint Genome Institute"/>
            <person name="Peter M."/>
            <person name="Kohler A."/>
            <person name="Ohm R.A."/>
            <person name="Kuo A."/>
            <person name="Krutzmann J."/>
            <person name="Morin E."/>
            <person name="Arend M."/>
            <person name="Barry K.W."/>
            <person name="Binder M."/>
            <person name="Choi C."/>
            <person name="Clum A."/>
            <person name="Copeland A."/>
            <person name="Grisel N."/>
            <person name="Haridas S."/>
            <person name="Kipfer T."/>
            <person name="LaButti K."/>
            <person name="Lindquist E."/>
            <person name="Lipzen A."/>
            <person name="Maire R."/>
            <person name="Meier B."/>
            <person name="Mihaltcheva S."/>
            <person name="Molinier V."/>
            <person name="Murat C."/>
            <person name="Poggeler S."/>
            <person name="Quandt C.A."/>
            <person name="Sperisen C."/>
            <person name="Tritt A."/>
            <person name="Tisserant E."/>
            <person name="Crous P.W."/>
            <person name="Henrissat B."/>
            <person name="Nehls U."/>
            <person name="Egli S."/>
            <person name="Spatafora J.W."/>
            <person name="Grigoriev I.V."/>
            <person name="Martin F.M."/>
        </authorList>
    </citation>
    <scope>NUCLEOTIDE SEQUENCE [LARGE SCALE GENOMIC DNA]</scope>
    <source>
        <strain evidence="1 2">CBS 459.81</strain>
    </source>
</reference>
<sequence length="122" mass="13888">MESTSEIDAANGPELLAATRFYIIRFQQPIRCTIAAQGSRATRTHRVARAFDEPNEKDKELTGPKELIRDVWSESEVLDIPSEHIKRHHSFTLLGGTSVQALRVLGVLCERRVFLDLRNLFQ</sequence>
<protein>
    <recommendedName>
        <fullName evidence="3">Carrier domain-containing protein</fullName>
    </recommendedName>
</protein>
<proteinExistence type="predicted"/>
<dbReference type="Gene3D" id="1.10.1200.10">
    <property type="entry name" value="ACP-like"/>
    <property type="match status" value="1"/>
</dbReference>
<keyword evidence="2" id="KW-1185">Reference proteome</keyword>
<evidence type="ECO:0000313" key="1">
    <source>
        <dbReference type="EMBL" id="OCK72721.1"/>
    </source>
</evidence>
<dbReference type="InterPro" id="IPR036736">
    <property type="entry name" value="ACP-like_sf"/>
</dbReference>
<name>A0A8E2DVR2_9PEZI</name>
<dbReference type="EMBL" id="KV746985">
    <property type="protein sequence ID" value="OCK72721.1"/>
    <property type="molecule type" value="Genomic_DNA"/>
</dbReference>
<organism evidence="1 2">
    <name type="scientific">Lepidopterella palustris CBS 459.81</name>
    <dbReference type="NCBI Taxonomy" id="1314670"/>
    <lineage>
        <taxon>Eukaryota</taxon>
        <taxon>Fungi</taxon>
        <taxon>Dikarya</taxon>
        <taxon>Ascomycota</taxon>
        <taxon>Pezizomycotina</taxon>
        <taxon>Dothideomycetes</taxon>
        <taxon>Pleosporomycetidae</taxon>
        <taxon>Mytilinidiales</taxon>
        <taxon>Argynnaceae</taxon>
        <taxon>Lepidopterella</taxon>
    </lineage>
</organism>